<feature type="transmembrane region" description="Helical" evidence="1">
    <location>
        <begin position="223"/>
        <end position="245"/>
    </location>
</feature>
<dbReference type="Pfam" id="PF01380">
    <property type="entry name" value="SIS"/>
    <property type="match status" value="1"/>
</dbReference>
<dbReference type="InterPro" id="IPR036388">
    <property type="entry name" value="WH-like_DNA-bd_sf"/>
</dbReference>
<dbReference type="SUPFAM" id="SSF53697">
    <property type="entry name" value="SIS domain"/>
    <property type="match status" value="1"/>
</dbReference>
<gene>
    <name evidence="3" type="ORF">JMJ55_20235</name>
</gene>
<reference evidence="3 4" key="1">
    <citation type="submission" date="2021-01" db="EMBL/GenBank/DDBJ databases">
        <title>Belnapia mucosa sp. nov. and Belnapia arida sp. nov., isolated from the Tabernas Desert (Almeria, Spain).</title>
        <authorList>
            <person name="Molina-Menor E."/>
            <person name="Vidal-Verdu A."/>
            <person name="Calonge A."/>
            <person name="Satari L."/>
            <person name="Pereto Magraner J."/>
            <person name="Porcar Miralles M."/>
        </authorList>
    </citation>
    <scope>NUCLEOTIDE SEQUENCE [LARGE SCALE GENOMIC DNA]</scope>
    <source>
        <strain evidence="3 4">T6</strain>
    </source>
</reference>
<comment type="caution">
    <text evidence="3">The sequence shown here is derived from an EMBL/GenBank/DDBJ whole genome shotgun (WGS) entry which is preliminary data.</text>
</comment>
<dbReference type="RefSeq" id="WP_202827407.1">
    <property type="nucleotide sequence ID" value="NZ_JAEUXJ010000009.1"/>
</dbReference>
<dbReference type="InterPro" id="IPR046348">
    <property type="entry name" value="SIS_dom_sf"/>
</dbReference>
<dbReference type="InterPro" id="IPR000281">
    <property type="entry name" value="HTH_RpiR"/>
</dbReference>
<accession>A0ABS1VAB9</accession>
<keyword evidence="4" id="KW-1185">Reference proteome</keyword>
<keyword evidence="1" id="KW-0812">Transmembrane</keyword>
<dbReference type="EMBL" id="JAEUXJ010000009">
    <property type="protein sequence ID" value="MBL6457669.1"/>
    <property type="molecule type" value="Genomic_DNA"/>
</dbReference>
<name>A0ABS1VAB9_9PROT</name>
<evidence type="ECO:0000259" key="2">
    <source>
        <dbReference type="PROSITE" id="PS51071"/>
    </source>
</evidence>
<dbReference type="Gene3D" id="3.40.50.10490">
    <property type="entry name" value="Glucose-6-phosphate isomerase like protein, domain 1"/>
    <property type="match status" value="1"/>
</dbReference>
<dbReference type="InterPro" id="IPR009057">
    <property type="entry name" value="Homeodomain-like_sf"/>
</dbReference>
<keyword evidence="1" id="KW-1133">Transmembrane helix</keyword>
<protein>
    <submittedName>
        <fullName evidence="3">MurR/RpiR family transcriptional regulator</fullName>
    </submittedName>
</protein>
<proteinExistence type="predicted"/>
<organism evidence="3 4">
    <name type="scientific">Belnapia mucosa</name>
    <dbReference type="NCBI Taxonomy" id="2804532"/>
    <lineage>
        <taxon>Bacteria</taxon>
        <taxon>Pseudomonadati</taxon>
        <taxon>Pseudomonadota</taxon>
        <taxon>Alphaproteobacteria</taxon>
        <taxon>Acetobacterales</taxon>
        <taxon>Roseomonadaceae</taxon>
        <taxon>Belnapia</taxon>
    </lineage>
</organism>
<dbReference type="PANTHER" id="PTHR30514:SF18">
    <property type="entry name" value="RPIR-FAMILY TRANSCRIPTIONAL REGULATOR"/>
    <property type="match status" value="1"/>
</dbReference>
<evidence type="ECO:0000313" key="3">
    <source>
        <dbReference type="EMBL" id="MBL6457669.1"/>
    </source>
</evidence>
<feature type="domain" description="HTH rpiR-type" evidence="2">
    <location>
        <begin position="1"/>
        <end position="76"/>
    </location>
</feature>
<dbReference type="InterPro" id="IPR047640">
    <property type="entry name" value="RpiR-like"/>
</dbReference>
<keyword evidence="1" id="KW-0472">Membrane</keyword>
<dbReference type="Pfam" id="PF01418">
    <property type="entry name" value="HTH_6"/>
    <property type="match status" value="1"/>
</dbReference>
<dbReference type="SUPFAM" id="SSF46689">
    <property type="entry name" value="Homeodomain-like"/>
    <property type="match status" value="1"/>
</dbReference>
<evidence type="ECO:0000256" key="1">
    <source>
        <dbReference type="SAM" id="Phobius"/>
    </source>
</evidence>
<dbReference type="InterPro" id="IPR001347">
    <property type="entry name" value="SIS_dom"/>
</dbReference>
<evidence type="ECO:0000313" key="4">
    <source>
        <dbReference type="Proteomes" id="UP000606490"/>
    </source>
</evidence>
<dbReference type="Gene3D" id="1.10.10.10">
    <property type="entry name" value="Winged helix-like DNA-binding domain superfamily/Winged helix DNA-binding domain"/>
    <property type="match status" value="1"/>
</dbReference>
<sequence>MLADRLRAALPGLPPQLAAAGRHVCERPFDAATRSMRALAAEAGASPATFTRLAQALGFAGWEELRAAAIEEQRRPAPYSSRAGGGGLAAIQAAEAANIAALATLPEAALQAAAAMLDAAPRIHVAGFRSCRAVATLLHYQLRLFRPETVLVGDAALDLDLGAMQPGEALVLTGFAPYSRAALTTQAAARAAGLRLVVLADSPAAPVATGAEHLLVFATATPAFFPSLTAALALAQALAAAVFALGGEAARARLRESEARLATLSAYLPDPEDQP</sequence>
<dbReference type="Proteomes" id="UP000606490">
    <property type="component" value="Unassembled WGS sequence"/>
</dbReference>
<dbReference type="PANTHER" id="PTHR30514">
    <property type="entry name" value="GLUCOKINASE"/>
    <property type="match status" value="1"/>
</dbReference>
<dbReference type="PROSITE" id="PS51071">
    <property type="entry name" value="HTH_RPIR"/>
    <property type="match status" value="1"/>
</dbReference>